<evidence type="ECO:0008006" key="4">
    <source>
        <dbReference type="Google" id="ProtNLM"/>
    </source>
</evidence>
<sequence>MYVTRPLSMYQRDPSALSLPPPEGPNSGILVIQDEEAYQPTCCFGLCKSNLVRNLPFPQNKNLKVHYTRQTGKHQQVYINRVLFIPVLNLPLLSNQYYCIERKGRHKGAAYRNSKEEDMKTYCFCSCISDLEPLSLDPQDIYQKFEIRHRKWGGFVAKSVPSDGFPPNFLRRKDWRVYASSPPRELELKEAPGLDKTVRARLPDFNFPLSYRSPPPVVVGRWYCPFMFIRDGALKDQMDNSRYYEMTLEQQWQQIFACESNYNEGNAVTVDVTVETEVVAVAGKEAMLQSEKNVIDGVMWFRSPDDVGGEAIVGLSLAVVERMKWEQERFGWIGAKERQVRVKRVEEFGGRGGWRRFGCYVLVERFALKRMDGSLLLTYDFKHTQHIMSKWE</sequence>
<evidence type="ECO:0000313" key="2">
    <source>
        <dbReference type="EMBL" id="KAF2312784.1"/>
    </source>
</evidence>
<name>A0A6A6MHM7_HEVBR</name>
<keyword evidence="3" id="KW-1185">Reference proteome</keyword>
<protein>
    <recommendedName>
        <fullName evidence="4">Insecticidal crystal toxin domain-containing protein</fullName>
    </recommendedName>
</protein>
<dbReference type="PANTHER" id="PTHR31050:SF13">
    <property type="entry name" value="TRANSCRIPTION FACTOR"/>
    <property type="match status" value="1"/>
</dbReference>
<dbReference type="EMBL" id="JAAGAX010000006">
    <property type="protein sequence ID" value="KAF2312784.1"/>
    <property type="molecule type" value="Genomic_DNA"/>
</dbReference>
<organism evidence="2 3">
    <name type="scientific">Hevea brasiliensis</name>
    <name type="common">Para rubber tree</name>
    <name type="synonym">Siphonia brasiliensis</name>
    <dbReference type="NCBI Taxonomy" id="3981"/>
    <lineage>
        <taxon>Eukaryota</taxon>
        <taxon>Viridiplantae</taxon>
        <taxon>Streptophyta</taxon>
        <taxon>Embryophyta</taxon>
        <taxon>Tracheophyta</taxon>
        <taxon>Spermatophyta</taxon>
        <taxon>Magnoliopsida</taxon>
        <taxon>eudicotyledons</taxon>
        <taxon>Gunneridae</taxon>
        <taxon>Pentapetalae</taxon>
        <taxon>rosids</taxon>
        <taxon>fabids</taxon>
        <taxon>Malpighiales</taxon>
        <taxon>Euphorbiaceae</taxon>
        <taxon>Crotonoideae</taxon>
        <taxon>Micrandreae</taxon>
        <taxon>Hevea</taxon>
    </lineage>
</organism>
<evidence type="ECO:0000256" key="1">
    <source>
        <dbReference type="SAM" id="MobiDB-lite"/>
    </source>
</evidence>
<dbReference type="AlphaFoldDB" id="A0A6A6MHM7"/>
<proteinExistence type="predicted"/>
<feature type="region of interest" description="Disordered" evidence="1">
    <location>
        <begin position="1"/>
        <end position="22"/>
    </location>
</feature>
<gene>
    <name evidence="2" type="ORF">GH714_040034</name>
</gene>
<comment type="caution">
    <text evidence="2">The sequence shown here is derived from an EMBL/GenBank/DDBJ whole genome shotgun (WGS) entry which is preliminary data.</text>
</comment>
<dbReference type="PANTHER" id="PTHR31050">
    <property type="entry name" value="OS08G0413200 PROTEIN"/>
    <property type="match status" value="1"/>
</dbReference>
<reference evidence="2 3" key="1">
    <citation type="journal article" date="2020" name="Mol. Plant">
        <title>The Chromosome-Based Rubber Tree Genome Provides New Insights into Spurge Genome Evolution and Rubber Biosynthesis.</title>
        <authorList>
            <person name="Liu J."/>
            <person name="Shi C."/>
            <person name="Shi C.C."/>
            <person name="Li W."/>
            <person name="Zhang Q.J."/>
            <person name="Zhang Y."/>
            <person name="Li K."/>
            <person name="Lu H.F."/>
            <person name="Shi C."/>
            <person name="Zhu S.T."/>
            <person name="Xiao Z.Y."/>
            <person name="Nan H."/>
            <person name="Yue Y."/>
            <person name="Zhu X.G."/>
            <person name="Wu Y."/>
            <person name="Hong X.N."/>
            <person name="Fan G.Y."/>
            <person name="Tong Y."/>
            <person name="Zhang D."/>
            <person name="Mao C.L."/>
            <person name="Liu Y.L."/>
            <person name="Hao S.J."/>
            <person name="Liu W.Q."/>
            <person name="Lv M.Q."/>
            <person name="Zhang H.B."/>
            <person name="Liu Y."/>
            <person name="Hu-Tang G.R."/>
            <person name="Wang J.P."/>
            <person name="Wang J.H."/>
            <person name="Sun Y.H."/>
            <person name="Ni S.B."/>
            <person name="Chen W.B."/>
            <person name="Zhang X.C."/>
            <person name="Jiao Y.N."/>
            <person name="Eichler E.E."/>
            <person name="Li G.H."/>
            <person name="Liu X."/>
            <person name="Gao L.Z."/>
        </authorList>
    </citation>
    <scope>NUCLEOTIDE SEQUENCE [LARGE SCALE GENOMIC DNA]</scope>
    <source>
        <strain evidence="3">cv. GT1</strain>
        <tissue evidence="2">Leaf</tissue>
    </source>
</reference>
<evidence type="ECO:0000313" key="3">
    <source>
        <dbReference type="Proteomes" id="UP000467840"/>
    </source>
</evidence>
<dbReference type="Pfam" id="PF06880">
    <property type="entry name" value="DUF1262"/>
    <property type="match status" value="1"/>
</dbReference>
<dbReference type="Proteomes" id="UP000467840">
    <property type="component" value="Chromosome 14"/>
</dbReference>
<accession>A0A6A6MHM7</accession>
<dbReference type="InterPro" id="IPR010683">
    <property type="entry name" value="DUF1262"/>
</dbReference>